<gene>
    <name evidence="1" type="primary">ORF177322</name>
</gene>
<sequence>MRKTNEGCNPEHLSEKHRPVFRLRSPQAHHPVCDTYRISCIAEVDHRRII</sequence>
<protein>
    <submittedName>
        <fullName evidence="1">Uncharacterized protein</fullName>
    </submittedName>
</protein>
<dbReference type="EMBL" id="HACG01043663">
    <property type="protein sequence ID" value="CEK90528.1"/>
    <property type="molecule type" value="Transcribed_RNA"/>
</dbReference>
<evidence type="ECO:0000313" key="1">
    <source>
        <dbReference type="EMBL" id="CEK90528.1"/>
    </source>
</evidence>
<organism evidence="1">
    <name type="scientific">Arion vulgaris</name>
    <dbReference type="NCBI Taxonomy" id="1028688"/>
    <lineage>
        <taxon>Eukaryota</taxon>
        <taxon>Metazoa</taxon>
        <taxon>Spiralia</taxon>
        <taxon>Lophotrochozoa</taxon>
        <taxon>Mollusca</taxon>
        <taxon>Gastropoda</taxon>
        <taxon>Heterobranchia</taxon>
        <taxon>Euthyneura</taxon>
        <taxon>Panpulmonata</taxon>
        <taxon>Eupulmonata</taxon>
        <taxon>Stylommatophora</taxon>
        <taxon>Helicina</taxon>
        <taxon>Arionoidea</taxon>
        <taxon>Arionidae</taxon>
        <taxon>Arion</taxon>
    </lineage>
</organism>
<dbReference type="AlphaFoldDB" id="A0A0B7BBX9"/>
<accession>A0A0B7BBX9</accession>
<name>A0A0B7BBX9_9EUPU</name>
<reference evidence="1" key="1">
    <citation type="submission" date="2014-12" db="EMBL/GenBank/DDBJ databases">
        <title>Insight into the proteome of Arion vulgaris.</title>
        <authorList>
            <person name="Aradska J."/>
            <person name="Bulat T."/>
            <person name="Smidak R."/>
            <person name="Sarate P."/>
            <person name="Gangsoo J."/>
            <person name="Sialana F."/>
            <person name="Bilban M."/>
            <person name="Lubec G."/>
        </authorList>
    </citation>
    <scope>NUCLEOTIDE SEQUENCE</scope>
    <source>
        <tissue evidence="1">Skin</tissue>
    </source>
</reference>
<proteinExistence type="predicted"/>